<evidence type="ECO:0000256" key="2">
    <source>
        <dbReference type="RuleBase" id="RU004021"/>
    </source>
</evidence>
<dbReference type="PANTHER" id="PTHR33712">
    <property type="entry name" value="LIGHT-INDEPENDENT PROTOCHLOROPHYLLIDE REDUCTASE SUBUNIT B"/>
    <property type="match status" value="1"/>
</dbReference>
<dbReference type="GO" id="GO:0016163">
    <property type="term" value="F:nitrogenase activity"/>
    <property type="evidence" value="ECO:0007669"/>
    <property type="project" value="InterPro"/>
</dbReference>
<gene>
    <name evidence="4" type="ORF">EDC19_2061</name>
</gene>
<dbReference type="OrthoDB" id="9800746at2"/>
<comment type="similarity">
    <text evidence="2">Belongs to the NifD/NifK/NifE/NifN family.</text>
</comment>
<dbReference type="RefSeq" id="WP_132282755.1">
    <property type="nucleotide sequence ID" value="NZ_SMGQ01000013.1"/>
</dbReference>
<dbReference type="PANTHER" id="PTHR33712:SF7">
    <property type="entry name" value="LIGHT-INDEPENDENT PROTOCHLOROPHYLLIDE REDUCTASE SUBUNIT B"/>
    <property type="match status" value="1"/>
</dbReference>
<proteinExistence type="inferred from homology"/>
<feature type="domain" description="Nitrogenase/oxidoreductase component 1" evidence="3">
    <location>
        <begin position="17"/>
        <end position="436"/>
    </location>
</feature>
<dbReference type="Proteomes" id="UP000294545">
    <property type="component" value="Unassembled WGS sequence"/>
</dbReference>
<protein>
    <submittedName>
        <fullName evidence="4">Nitrogenase molybdenum-iron protein NifN</fullName>
    </submittedName>
</protein>
<dbReference type="InterPro" id="IPR000510">
    <property type="entry name" value="Nase/OxRdtase_comp1"/>
</dbReference>
<dbReference type="Gene3D" id="3.40.50.1980">
    <property type="entry name" value="Nitrogenase molybdenum iron protein domain"/>
    <property type="match status" value="3"/>
</dbReference>
<evidence type="ECO:0000256" key="1">
    <source>
        <dbReference type="ARBA" id="ARBA00023231"/>
    </source>
</evidence>
<dbReference type="PROSITE" id="PS00699">
    <property type="entry name" value="NITROGENASE_1_1"/>
    <property type="match status" value="1"/>
</dbReference>
<evidence type="ECO:0000259" key="3">
    <source>
        <dbReference type="Pfam" id="PF00148"/>
    </source>
</evidence>
<dbReference type="InterPro" id="IPR000318">
    <property type="entry name" value="Nase_comp1_CS"/>
</dbReference>
<dbReference type="EMBL" id="SMGQ01000013">
    <property type="protein sequence ID" value="TCK92905.1"/>
    <property type="molecule type" value="Genomic_DNA"/>
</dbReference>
<evidence type="ECO:0000313" key="4">
    <source>
        <dbReference type="EMBL" id="TCK92905.1"/>
    </source>
</evidence>
<dbReference type="AlphaFoldDB" id="A0A4R1MKA6"/>
<sequence length="458" mass="51167">MSKRNYTNLNVNPCKMCMPMGGSLAFKGIEKSMIIIHGSQGCSTYIRRHIAAHYNEPVDIASSSLTEEGTVYGGSSNLKKGLKNLIRLYQPSVIGVLTTCLAETIGEDIQGIIREFILEEDLEDKVHIIPVSTPGYQATQYEGYYYALRQMVENLAEEVAHNEYINIVVSDVTCEDIRELKRIASFFSDKIIILPDISDTLDAPYTSEYSKLLSGGTKINKIKLMGGARATVEIGALIKDAYSPGKYLEETYGVPLYKISVPIGLEYVDEFIKALSQITHKTIPKELELERGRMLDGMIDSHKYNGEGVGAIFGSPELNLAISSLCIENGLTPKLVMTGSKSKKLKEIIEEKAKRFHMETIVLEDSDFSTLQPMVKQCGINILIGSSDGKFVKEKVKVPLIRVGFPIHDQIGAQRKLNVGYKGSLRLLDEMTNTLMDLKHDDYRDRMYDDYYTPLLKA</sequence>
<name>A0A4R1MKA6_9FIRM</name>
<keyword evidence="5" id="KW-1185">Reference proteome</keyword>
<dbReference type="Gene3D" id="1.20.89.10">
    <property type="entry name" value="Nitrogenase Molybdenum-iron Protein, subunit B, domain 4"/>
    <property type="match status" value="1"/>
</dbReference>
<evidence type="ECO:0000313" key="5">
    <source>
        <dbReference type="Proteomes" id="UP000294545"/>
    </source>
</evidence>
<accession>A0A4R1MKA6</accession>
<dbReference type="InterPro" id="IPR050152">
    <property type="entry name" value="ChlB/BchB/BchZ"/>
</dbReference>
<comment type="caution">
    <text evidence="4">The sequence shown here is derived from an EMBL/GenBank/DDBJ whole genome shotgun (WGS) entry which is preliminary data.</text>
</comment>
<dbReference type="Pfam" id="PF00148">
    <property type="entry name" value="Oxidored_nitro"/>
    <property type="match status" value="1"/>
</dbReference>
<keyword evidence="1 2" id="KW-0535">Nitrogen fixation</keyword>
<reference evidence="4 5" key="1">
    <citation type="submission" date="2019-03" db="EMBL/GenBank/DDBJ databases">
        <title>Genomic Encyclopedia of Type Strains, Phase IV (KMG-IV): sequencing the most valuable type-strain genomes for metagenomic binning, comparative biology and taxonomic classification.</title>
        <authorList>
            <person name="Goeker M."/>
        </authorList>
    </citation>
    <scope>NUCLEOTIDE SEQUENCE [LARGE SCALE GENOMIC DNA]</scope>
    <source>
        <strain evidence="4 5">DSM 24176</strain>
    </source>
</reference>
<dbReference type="SUPFAM" id="SSF53807">
    <property type="entry name" value="Helical backbone' metal receptor"/>
    <property type="match status" value="1"/>
</dbReference>
<organism evidence="4 5">
    <name type="scientific">Natranaerovirga hydrolytica</name>
    <dbReference type="NCBI Taxonomy" id="680378"/>
    <lineage>
        <taxon>Bacteria</taxon>
        <taxon>Bacillati</taxon>
        <taxon>Bacillota</taxon>
        <taxon>Clostridia</taxon>
        <taxon>Lachnospirales</taxon>
        <taxon>Natranaerovirgaceae</taxon>
        <taxon>Natranaerovirga</taxon>
    </lineage>
</organism>